<keyword evidence="3 6" id="KW-0812">Transmembrane</keyword>
<reference evidence="7 8" key="1">
    <citation type="journal article" date="2016" name="C (Basel)">
        <title>Selective Growth of and Electricity Production by Marine Exoelectrogenic Bacteria in Self-Aggregated Hydrogel of Microbially Reduced Graphene Oxide.</title>
        <authorList>
            <person name="Yoshida N."/>
            <person name="Goto Y."/>
            <person name="Miyata Y."/>
        </authorList>
    </citation>
    <scope>NUCLEOTIDE SEQUENCE [LARGE SCALE GENOMIC DNA]</scope>
    <source>
        <strain evidence="7 8">NIT-T3</strain>
    </source>
</reference>
<evidence type="ECO:0008006" key="9">
    <source>
        <dbReference type="Google" id="ProtNLM"/>
    </source>
</evidence>
<keyword evidence="5 6" id="KW-0472">Membrane</keyword>
<dbReference type="InterPro" id="IPR017039">
    <property type="entry name" value="Virul_fac_BrkB"/>
</dbReference>
<feature type="transmembrane region" description="Helical" evidence="6">
    <location>
        <begin position="200"/>
        <end position="224"/>
    </location>
</feature>
<keyword evidence="8" id="KW-1185">Reference proteome</keyword>
<feature type="transmembrane region" description="Helical" evidence="6">
    <location>
        <begin position="119"/>
        <end position="138"/>
    </location>
</feature>
<feature type="transmembrane region" description="Helical" evidence="6">
    <location>
        <begin position="231"/>
        <end position="252"/>
    </location>
</feature>
<keyword evidence="2" id="KW-1003">Cell membrane</keyword>
<dbReference type="PANTHER" id="PTHR30213:SF0">
    <property type="entry name" value="UPF0761 MEMBRANE PROTEIN YIHY"/>
    <property type="match status" value="1"/>
</dbReference>
<proteinExistence type="predicted"/>
<feature type="transmembrane region" description="Helical" evidence="6">
    <location>
        <begin position="264"/>
        <end position="290"/>
    </location>
</feature>
<evidence type="ECO:0000256" key="4">
    <source>
        <dbReference type="ARBA" id="ARBA00022989"/>
    </source>
</evidence>
<evidence type="ECO:0000256" key="2">
    <source>
        <dbReference type="ARBA" id="ARBA00022475"/>
    </source>
</evidence>
<dbReference type="Gene3D" id="1.10.10.10">
    <property type="entry name" value="Winged helix-like DNA-binding domain superfamily/Winged helix DNA-binding domain"/>
    <property type="match status" value="1"/>
</dbReference>
<gene>
    <name evidence="7" type="ORF">DESUT3_26690</name>
</gene>
<feature type="transmembrane region" description="Helical" evidence="6">
    <location>
        <begin position="158"/>
        <end position="180"/>
    </location>
</feature>
<comment type="subcellular location">
    <subcellularLocation>
        <location evidence="1">Cell membrane</location>
        <topology evidence="1">Multi-pass membrane protein</topology>
    </subcellularLocation>
</comment>
<evidence type="ECO:0000256" key="6">
    <source>
        <dbReference type="SAM" id="Phobius"/>
    </source>
</evidence>
<evidence type="ECO:0000256" key="1">
    <source>
        <dbReference type="ARBA" id="ARBA00004651"/>
    </source>
</evidence>
<name>A0ABM8HRA4_9BACT</name>
<feature type="transmembrane region" description="Helical" evidence="6">
    <location>
        <begin position="59"/>
        <end position="79"/>
    </location>
</feature>
<accession>A0ABM8HRA4</accession>
<dbReference type="EMBL" id="AP024355">
    <property type="protein sequence ID" value="BCR05600.1"/>
    <property type="molecule type" value="Genomic_DNA"/>
</dbReference>
<dbReference type="NCBIfam" id="TIGR00765">
    <property type="entry name" value="yihY_not_rbn"/>
    <property type="match status" value="1"/>
</dbReference>
<evidence type="ECO:0000256" key="3">
    <source>
        <dbReference type="ARBA" id="ARBA00022692"/>
    </source>
</evidence>
<organism evidence="7 8">
    <name type="scientific">Desulfuromonas versatilis</name>
    <dbReference type="NCBI Taxonomy" id="2802975"/>
    <lineage>
        <taxon>Bacteria</taxon>
        <taxon>Pseudomonadati</taxon>
        <taxon>Thermodesulfobacteriota</taxon>
        <taxon>Desulfuromonadia</taxon>
        <taxon>Desulfuromonadales</taxon>
        <taxon>Desulfuromonadaceae</taxon>
        <taxon>Desulfuromonas</taxon>
    </lineage>
</organism>
<protein>
    <recommendedName>
        <fullName evidence="9">tRNA-processing RNAse BN</fullName>
    </recommendedName>
</protein>
<sequence>MANLRQNIDRLKLFLTREIWELDPTTLSRSRFLLLRPLRISAFVIRDFIADRCLLRASALTYTTLLSIVPLLAMMVAVLKGLGVQNTLEPLILEKIAVGTEEVVGQIIGYINNTNMARLGVFGFCTLFLTVLALLSNIEKSFNHIWGVTETRSIMRRFADYFSVVTFGPVLVVLAISMTSTLQSMAFMERLEELAYVGEALLFLFKIGPFVGMWIAFTALYLFMPNCKVTYRAAMIGGIFGGTLWQLAQWGYVHFQVGVARYNAIYGTMAALPILMVWIYLSWLIVLLGLELAYAWQNLRLVPNDIRGEEVNFSSREQIALTVMLVIGEAYSRGERNWDISRISTELDLPPRLAKDVLGQLVDLGFLSEVRDGEAEKFAYQPGRSPDTLQIHALLEGLKKDGVDFTRLRPTPQGEVIRELEAHMETAGQKVLGSLTLHDLVQRMTEKKGREA</sequence>
<evidence type="ECO:0000256" key="5">
    <source>
        <dbReference type="ARBA" id="ARBA00023136"/>
    </source>
</evidence>
<dbReference type="Proteomes" id="UP001319827">
    <property type="component" value="Chromosome"/>
</dbReference>
<dbReference type="RefSeq" id="WP_221249017.1">
    <property type="nucleotide sequence ID" value="NZ_AP024355.1"/>
</dbReference>
<dbReference type="InterPro" id="IPR036388">
    <property type="entry name" value="WH-like_DNA-bd_sf"/>
</dbReference>
<evidence type="ECO:0000313" key="8">
    <source>
        <dbReference type="Proteomes" id="UP001319827"/>
    </source>
</evidence>
<reference evidence="7 8" key="2">
    <citation type="journal article" date="2021" name="Int. J. Syst. Evol. Microbiol.">
        <title>Isolation and Polyphasic Characterization of Desulfuromonas versatilis sp. Nov., an Electrogenic Bacteria Capable of Versatile Metabolism Isolated from a Graphene Oxide-Reducing Enrichment Culture.</title>
        <authorList>
            <person name="Xie L."/>
            <person name="Yoshida N."/>
            <person name="Ishii S."/>
            <person name="Meng L."/>
        </authorList>
    </citation>
    <scope>NUCLEOTIDE SEQUENCE [LARGE SCALE GENOMIC DNA]</scope>
    <source>
        <strain evidence="7 8">NIT-T3</strain>
    </source>
</reference>
<dbReference type="Pfam" id="PF03631">
    <property type="entry name" value="Virul_fac_BrkB"/>
    <property type="match status" value="1"/>
</dbReference>
<dbReference type="PANTHER" id="PTHR30213">
    <property type="entry name" value="INNER MEMBRANE PROTEIN YHJD"/>
    <property type="match status" value="1"/>
</dbReference>
<keyword evidence="4 6" id="KW-1133">Transmembrane helix</keyword>
<evidence type="ECO:0000313" key="7">
    <source>
        <dbReference type="EMBL" id="BCR05600.1"/>
    </source>
</evidence>